<name>A0A5N6K7N9_MONLA</name>
<feature type="region of interest" description="Disordered" evidence="1">
    <location>
        <begin position="75"/>
        <end position="97"/>
    </location>
</feature>
<dbReference type="EMBL" id="VIGI01000006">
    <property type="protein sequence ID" value="KAB8298822.1"/>
    <property type="molecule type" value="Genomic_DNA"/>
</dbReference>
<evidence type="ECO:0000313" key="3">
    <source>
        <dbReference type="Proteomes" id="UP000326757"/>
    </source>
</evidence>
<evidence type="ECO:0000313" key="2">
    <source>
        <dbReference type="EMBL" id="KAB8298822.1"/>
    </source>
</evidence>
<comment type="caution">
    <text evidence="2">The sequence shown here is derived from an EMBL/GenBank/DDBJ whole genome shotgun (WGS) entry which is preliminary data.</text>
</comment>
<evidence type="ECO:0000256" key="1">
    <source>
        <dbReference type="SAM" id="MobiDB-lite"/>
    </source>
</evidence>
<reference evidence="2 3" key="1">
    <citation type="submission" date="2019-06" db="EMBL/GenBank/DDBJ databases">
        <title>Genome Sequence of the Brown Rot Fungal Pathogen Monilinia laxa.</title>
        <authorList>
            <person name="De Miccolis Angelini R.M."/>
            <person name="Landi L."/>
            <person name="Abate D."/>
            <person name="Pollastro S."/>
            <person name="Romanazzi G."/>
            <person name="Faretra F."/>
        </authorList>
    </citation>
    <scope>NUCLEOTIDE SEQUENCE [LARGE SCALE GENOMIC DNA]</scope>
    <source>
        <strain evidence="2 3">Mlax316</strain>
    </source>
</reference>
<dbReference type="Proteomes" id="UP000326757">
    <property type="component" value="Unassembled WGS sequence"/>
</dbReference>
<keyword evidence="3" id="KW-1185">Reference proteome</keyword>
<proteinExistence type="predicted"/>
<accession>A0A5N6K7N9</accession>
<dbReference type="OrthoDB" id="3524448at2759"/>
<protein>
    <submittedName>
        <fullName evidence="2">Uncharacterized protein</fullName>
    </submittedName>
</protein>
<dbReference type="AlphaFoldDB" id="A0A5N6K7N9"/>
<gene>
    <name evidence="2" type="ORF">EYC80_000989</name>
</gene>
<sequence length="165" mass="18428">MSVMKFLGFFNEVPSINVLGSEKCDSTINPQMRDPQSTSTHPVSPVVEESTINLEPIPILGAVYRLQPSNSSLLRDVPTGKRLNATDPKPSPFLTPPPHIEIQGEIEAPSSEDHIPLATEHMLRGRESTAQYSTILLGENRSEKVMKGEERRWQKVVEIISDLWN</sequence>
<organism evidence="2 3">
    <name type="scientific">Monilinia laxa</name>
    <name type="common">Brown rot fungus</name>
    <name type="synonym">Sclerotinia laxa</name>
    <dbReference type="NCBI Taxonomy" id="61186"/>
    <lineage>
        <taxon>Eukaryota</taxon>
        <taxon>Fungi</taxon>
        <taxon>Dikarya</taxon>
        <taxon>Ascomycota</taxon>
        <taxon>Pezizomycotina</taxon>
        <taxon>Leotiomycetes</taxon>
        <taxon>Helotiales</taxon>
        <taxon>Sclerotiniaceae</taxon>
        <taxon>Monilinia</taxon>
    </lineage>
</organism>